<dbReference type="RefSeq" id="WP_209988662.1">
    <property type="nucleotide sequence ID" value="NZ_JAGINO010000025.1"/>
</dbReference>
<name>A0ABU0MRX4_9PROT</name>
<sequence length="168" mass="19154">MNLRILKKLSKRAAPLLAHFDIGPDDLFLAEKSESYTGLLILDRTCWDRGRSVHDDCIRQCERKKPAADGNGWVYMTPPSHPLKGTPMVGRMSGYEEPEWEERTALEELAECIRWSDKPATMTEAEWALAQRITRTKPVTQDEIDEMLNDMDEAMEGDLSPMEAELSL</sequence>
<reference evidence="1 2" key="1">
    <citation type="submission" date="2023-07" db="EMBL/GenBank/DDBJ databases">
        <title>Genomic Encyclopedia of Type Strains, Phase IV (KMG-IV): sequencing the most valuable type-strain genomes for metagenomic binning, comparative biology and taxonomic classification.</title>
        <authorList>
            <person name="Goeker M."/>
        </authorList>
    </citation>
    <scope>NUCLEOTIDE SEQUENCE [LARGE SCALE GENOMIC DNA]</scope>
    <source>
        <strain evidence="1 2">DSM 19922</strain>
    </source>
</reference>
<accession>A0ABU0MRX4</accession>
<evidence type="ECO:0000313" key="2">
    <source>
        <dbReference type="Proteomes" id="UP001244552"/>
    </source>
</evidence>
<proteinExistence type="predicted"/>
<keyword evidence="2" id="KW-1185">Reference proteome</keyword>
<dbReference type="EMBL" id="JAUSVU010000024">
    <property type="protein sequence ID" value="MDQ0536215.1"/>
    <property type="molecule type" value="Genomic_DNA"/>
</dbReference>
<dbReference type="Proteomes" id="UP001244552">
    <property type="component" value="Unassembled WGS sequence"/>
</dbReference>
<protein>
    <submittedName>
        <fullName evidence="1">Uncharacterized protein</fullName>
    </submittedName>
</protein>
<comment type="caution">
    <text evidence="1">The sequence shown here is derived from an EMBL/GenBank/DDBJ whole genome shotgun (WGS) entry which is preliminary data.</text>
</comment>
<organism evidence="1 2">
    <name type="scientific">Azospirillum picis</name>
    <dbReference type="NCBI Taxonomy" id="488438"/>
    <lineage>
        <taxon>Bacteria</taxon>
        <taxon>Pseudomonadati</taxon>
        <taxon>Pseudomonadota</taxon>
        <taxon>Alphaproteobacteria</taxon>
        <taxon>Rhodospirillales</taxon>
        <taxon>Azospirillaceae</taxon>
        <taxon>Azospirillum</taxon>
    </lineage>
</organism>
<gene>
    <name evidence="1" type="ORF">QO018_005109</name>
</gene>
<evidence type="ECO:0000313" key="1">
    <source>
        <dbReference type="EMBL" id="MDQ0536215.1"/>
    </source>
</evidence>